<name>A0A2A6C1Y9_PRIPA</name>
<proteinExistence type="predicted"/>
<keyword evidence="2" id="KW-1185">Reference proteome</keyword>
<accession>A0A2A6C1Y9</accession>
<accession>A0A8R1Z0G4</accession>
<gene>
    <name evidence="1" type="primary">WBGene00279073</name>
</gene>
<organism evidence="1 2">
    <name type="scientific">Pristionchus pacificus</name>
    <name type="common">Parasitic nematode worm</name>
    <dbReference type="NCBI Taxonomy" id="54126"/>
    <lineage>
        <taxon>Eukaryota</taxon>
        <taxon>Metazoa</taxon>
        <taxon>Ecdysozoa</taxon>
        <taxon>Nematoda</taxon>
        <taxon>Chromadorea</taxon>
        <taxon>Rhabditida</taxon>
        <taxon>Rhabditina</taxon>
        <taxon>Diplogasteromorpha</taxon>
        <taxon>Diplogasteroidea</taxon>
        <taxon>Neodiplogasteridae</taxon>
        <taxon>Pristionchus</taxon>
    </lineage>
</organism>
<evidence type="ECO:0000313" key="1">
    <source>
        <dbReference type="EnsemblMetazoa" id="PPA40704.1"/>
    </source>
</evidence>
<evidence type="ECO:0000313" key="2">
    <source>
        <dbReference type="Proteomes" id="UP000005239"/>
    </source>
</evidence>
<sequence length="360" mass="40297">MGFSVQDMQLLTTRTSFLDQTMVSWQVRCGRVRKCLGKVRLRAGRFSHSQFHLIFSTRMSIDTPINTTNAVVDEKIVFIEGRPSDEVLIDTRLVFYTVYNYAAFLAILLAILLAICVHYTRKSVVGSNKISSLSWGDVIGSALVVLGFALITTIWNAAYNGNNSVTTGPREVSITQALQQIQSGLRTILIGNSTTFYEGDQETLFGSGNYTMMDNINERLEYLCRNRDTVSMFYTPDFAELSAINKKCRLHKIAPGAQRLPTTWLDKSVRSGDSFNFVLAKQATIHLRRVVPNVGMAITSMTPPTVDGTPFSVPQIEIPLIFYFIGITISFATLAVELIYLPFIRRLSKEIIRDSSFVPV</sequence>
<protein>
    <submittedName>
        <fullName evidence="1">Uncharacterized protein</fullName>
    </submittedName>
</protein>
<dbReference type="Proteomes" id="UP000005239">
    <property type="component" value="Unassembled WGS sequence"/>
</dbReference>
<reference evidence="2" key="1">
    <citation type="journal article" date="2008" name="Nat. Genet.">
        <title>The Pristionchus pacificus genome provides a unique perspective on nematode lifestyle and parasitism.</title>
        <authorList>
            <person name="Dieterich C."/>
            <person name="Clifton S.W."/>
            <person name="Schuster L.N."/>
            <person name="Chinwalla A."/>
            <person name="Delehaunty K."/>
            <person name="Dinkelacker I."/>
            <person name="Fulton L."/>
            <person name="Fulton R."/>
            <person name="Godfrey J."/>
            <person name="Minx P."/>
            <person name="Mitreva M."/>
            <person name="Roeseler W."/>
            <person name="Tian H."/>
            <person name="Witte H."/>
            <person name="Yang S.P."/>
            <person name="Wilson R.K."/>
            <person name="Sommer R.J."/>
        </authorList>
    </citation>
    <scope>NUCLEOTIDE SEQUENCE [LARGE SCALE GENOMIC DNA]</scope>
    <source>
        <strain evidence="2">PS312</strain>
    </source>
</reference>
<reference evidence="1" key="2">
    <citation type="submission" date="2022-06" db="UniProtKB">
        <authorList>
            <consortium name="EnsemblMetazoa"/>
        </authorList>
    </citation>
    <scope>IDENTIFICATION</scope>
    <source>
        <strain evidence="1">PS312</strain>
    </source>
</reference>
<dbReference type="AlphaFoldDB" id="A0A2A6C1Y9"/>
<dbReference type="EnsemblMetazoa" id="PPA40704.1">
    <property type="protein sequence ID" value="PPA40704.1"/>
    <property type="gene ID" value="WBGene00279073"/>
</dbReference>